<dbReference type="RefSeq" id="WP_090069021.1">
    <property type="nucleotide sequence ID" value="NZ_FOVR01000002.1"/>
</dbReference>
<keyword evidence="2" id="KW-1185">Reference proteome</keyword>
<proteinExistence type="predicted"/>
<protein>
    <recommendedName>
        <fullName evidence="3">DNA repair protein MmcB-related protein</fullName>
    </recommendedName>
</protein>
<dbReference type="AlphaFoldDB" id="A0A1I5BV98"/>
<evidence type="ECO:0000313" key="2">
    <source>
        <dbReference type="Proteomes" id="UP000199236"/>
    </source>
</evidence>
<evidence type="ECO:0000313" key="1">
    <source>
        <dbReference type="EMBL" id="SFN78607.1"/>
    </source>
</evidence>
<reference evidence="1 2" key="1">
    <citation type="submission" date="2016-10" db="EMBL/GenBank/DDBJ databases">
        <authorList>
            <person name="de Groot N.N."/>
        </authorList>
    </citation>
    <scope>NUCLEOTIDE SEQUENCE [LARGE SCALE GENOMIC DNA]</scope>
    <source>
        <strain evidence="1 2">CGMCC 1.9157</strain>
    </source>
</reference>
<organism evidence="1 2">
    <name type="scientific">Cohaesibacter marisflavi</name>
    <dbReference type="NCBI Taxonomy" id="655353"/>
    <lineage>
        <taxon>Bacteria</taxon>
        <taxon>Pseudomonadati</taxon>
        <taxon>Pseudomonadota</taxon>
        <taxon>Alphaproteobacteria</taxon>
        <taxon>Hyphomicrobiales</taxon>
        <taxon>Cohaesibacteraceae</taxon>
    </lineage>
</organism>
<dbReference type="InterPro" id="IPR009394">
    <property type="entry name" value="MmcB-like"/>
</dbReference>
<evidence type="ECO:0008006" key="3">
    <source>
        <dbReference type="Google" id="ProtNLM"/>
    </source>
</evidence>
<dbReference type="STRING" id="655353.SAMN04488056_1029"/>
<dbReference type="Proteomes" id="UP000199236">
    <property type="component" value="Unassembled WGS sequence"/>
</dbReference>
<accession>A0A1I5BV98</accession>
<dbReference type="OrthoDB" id="5194526at2"/>
<name>A0A1I5BV98_9HYPH</name>
<sequence length="165" mass="18618">MSKMIKPDLSAPVDGRQSERALEIQRGTGRLLRRHGFVSLPEVTLKSGRRADLLAINTKGEIWIVEIKSSLADFRADKKWPDYWDFCDRLFFATNQETPEEIFPEEAGLIIADAHGAEIIRDVEQRKLAAARRKALTLRFAQIAASRLHAIHDPGVPTHIEPAKL</sequence>
<dbReference type="PIRSF" id="PIRSF031796">
    <property type="entry name" value="UPC031796"/>
    <property type="match status" value="1"/>
</dbReference>
<dbReference type="EMBL" id="FOVR01000002">
    <property type="protein sequence ID" value="SFN78607.1"/>
    <property type="molecule type" value="Genomic_DNA"/>
</dbReference>
<gene>
    <name evidence="1" type="ORF">SAMN04488056_1029</name>
</gene>
<dbReference type="Pfam" id="PF06319">
    <property type="entry name" value="MmcB-like"/>
    <property type="match status" value="1"/>
</dbReference>